<comment type="similarity">
    <text evidence="1">Belongs to the cytochrome P450 family.</text>
</comment>
<evidence type="ECO:0000313" key="4">
    <source>
        <dbReference type="Proteomes" id="UP000321805"/>
    </source>
</evidence>
<reference evidence="3 4" key="1">
    <citation type="journal article" date="2018" name="J. Microbiol.">
        <title>Baekduia soli gen. nov., sp. nov., a novel bacterium isolated from the soil of Baekdu Mountain and proposal of a novel family name, Baekduiaceae fam. nov.</title>
        <authorList>
            <person name="An D.S."/>
            <person name="Siddiqi M.Z."/>
            <person name="Kim K.H."/>
            <person name="Yu H.S."/>
            <person name="Im W.T."/>
        </authorList>
    </citation>
    <scope>NUCLEOTIDE SEQUENCE [LARGE SCALE GENOMIC DNA]</scope>
    <source>
        <strain evidence="3 4">BR7-21</strain>
    </source>
</reference>
<dbReference type="InterPro" id="IPR036396">
    <property type="entry name" value="Cyt_P450_sf"/>
</dbReference>
<dbReference type="InterPro" id="IPR050121">
    <property type="entry name" value="Cytochrome_P450_monoxygenase"/>
</dbReference>
<organism evidence="3 4">
    <name type="scientific">Baekduia soli</name>
    <dbReference type="NCBI Taxonomy" id="496014"/>
    <lineage>
        <taxon>Bacteria</taxon>
        <taxon>Bacillati</taxon>
        <taxon>Actinomycetota</taxon>
        <taxon>Thermoleophilia</taxon>
        <taxon>Solirubrobacterales</taxon>
        <taxon>Baekduiaceae</taxon>
        <taxon>Baekduia</taxon>
    </lineage>
</organism>
<dbReference type="GO" id="GO:0016705">
    <property type="term" value="F:oxidoreductase activity, acting on paired donors, with incorporation or reduction of molecular oxygen"/>
    <property type="evidence" value="ECO:0007669"/>
    <property type="project" value="InterPro"/>
</dbReference>
<dbReference type="PANTHER" id="PTHR24305:SF166">
    <property type="entry name" value="CYTOCHROME P450 12A4, MITOCHONDRIAL-RELATED"/>
    <property type="match status" value="1"/>
</dbReference>
<dbReference type="Proteomes" id="UP000321805">
    <property type="component" value="Chromosome"/>
</dbReference>
<dbReference type="InterPro" id="IPR002401">
    <property type="entry name" value="Cyt_P450_E_grp-I"/>
</dbReference>
<accession>A0A5B8U658</accession>
<feature type="binding site" description="axial binding residue" evidence="2">
    <location>
        <position position="355"/>
    </location>
    <ligand>
        <name>heme</name>
        <dbReference type="ChEBI" id="CHEBI:30413"/>
    </ligand>
    <ligandPart>
        <name>Fe</name>
        <dbReference type="ChEBI" id="CHEBI:18248"/>
    </ligandPart>
</feature>
<dbReference type="EMBL" id="CP042430">
    <property type="protein sequence ID" value="QEC48318.1"/>
    <property type="molecule type" value="Genomic_DNA"/>
</dbReference>
<dbReference type="Pfam" id="PF00067">
    <property type="entry name" value="p450"/>
    <property type="match status" value="2"/>
</dbReference>
<evidence type="ECO:0000256" key="2">
    <source>
        <dbReference type="PIRSR" id="PIRSR602401-1"/>
    </source>
</evidence>
<dbReference type="PRINTS" id="PR00385">
    <property type="entry name" value="P450"/>
</dbReference>
<gene>
    <name evidence="3" type="ORF">FSW04_12575</name>
</gene>
<dbReference type="AlphaFoldDB" id="A0A5B8U658"/>
<dbReference type="InterPro" id="IPR001128">
    <property type="entry name" value="Cyt_P450"/>
</dbReference>
<keyword evidence="4" id="KW-1185">Reference proteome</keyword>
<evidence type="ECO:0000313" key="3">
    <source>
        <dbReference type="EMBL" id="QEC48318.1"/>
    </source>
</evidence>
<dbReference type="RefSeq" id="WP_146919722.1">
    <property type="nucleotide sequence ID" value="NZ_CP042430.1"/>
</dbReference>
<dbReference type="PRINTS" id="PR00463">
    <property type="entry name" value="EP450I"/>
</dbReference>
<dbReference type="CDD" id="cd11053">
    <property type="entry name" value="CYP110-like"/>
    <property type="match status" value="1"/>
</dbReference>
<dbReference type="PANTHER" id="PTHR24305">
    <property type="entry name" value="CYTOCHROME P450"/>
    <property type="match status" value="1"/>
</dbReference>
<dbReference type="Gene3D" id="1.10.630.10">
    <property type="entry name" value="Cytochrome P450"/>
    <property type="match status" value="1"/>
</dbReference>
<dbReference type="OrthoDB" id="4746309at2"/>
<name>A0A5B8U658_9ACTN</name>
<keyword evidence="2" id="KW-0349">Heme</keyword>
<keyword evidence="2" id="KW-0408">Iron</keyword>
<protein>
    <submittedName>
        <fullName evidence="3">Cytochrome P450</fullName>
    </submittedName>
</protein>
<dbReference type="SUPFAM" id="SSF48264">
    <property type="entry name" value="Cytochrome P450"/>
    <property type="match status" value="1"/>
</dbReference>
<proteinExistence type="inferred from homology"/>
<dbReference type="GO" id="GO:0004497">
    <property type="term" value="F:monooxygenase activity"/>
    <property type="evidence" value="ECO:0007669"/>
    <property type="project" value="InterPro"/>
</dbReference>
<keyword evidence="2" id="KW-0479">Metal-binding</keyword>
<evidence type="ECO:0000256" key="1">
    <source>
        <dbReference type="ARBA" id="ARBA00010617"/>
    </source>
</evidence>
<comment type="cofactor">
    <cofactor evidence="2">
        <name>heme</name>
        <dbReference type="ChEBI" id="CHEBI:30413"/>
    </cofactor>
</comment>
<dbReference type="GO" id="GO:0005506">
    <property type="term" value="F:iron ion binding"/>
    <property type="evidence" value="ECO:0007669"/>
    <property type="project" value="InterPro"/>
</dbReference>
<dbReference type="GO" id="GO:0020037">
    <property type="term" value="F:heme binding"/>
    <property type="evidence" value="ECO:0007669"/>
    <property type="project" value="InterPro"/>
</dbReference>
<dbReference type="KEGG" id="bsol:FSW04_12575"/>
<sequence length="405" mass="45255">MARPGAYLQGAHRRFGDPMTIRTFWTPEPMVLFSHPDAVREVFRLDPAIAPAGQSWEFLRPFAGPDSILLLDGEAHLRERRLLQAPFHGERMRALAPMIGELARAELATWDGRVVTLQRMRELALEIILRVVFGAHEDHEVAGLRHAIDATLDGVRSLPRMLAMAVVQRDLGPRSPWGRFRLAVQRFDALLLETIARRRAQPGGGGGAVLDLLLEQRDEHGAPTTDRHVRDQLVALLMGGHDTSSATLAWAFERLARHPAVLARMRDGDPAYLDAVVKEVLRVRPALTIAPRLLLEPVRIAGHDLPAGVQVAACLWLAMRREDLWDRASAFRPERWLEQPQQPSWIPYGGGVRRCPGAPFAEMELREVLRAAAGLRLRPVRPRGERARRSLLVIVPERGGEVLVG</sequence>